<dbReference type="Gene3D" id="3.50.50.60">
    <property type="entry name" value="FAD/NAD(P)-binding domain"/>
    <property type="match status" value="2"/>
</dbReference>
<dbReference type="PANTHER" id="PTHR11806:SF2">
    <property type="entry name" value="METHYLENETETRAHYDROFOLATE--TRNA-(URACIL-5-)-METHYLTRANSFERASE TRMFO"/>
    <property type="match status" value="1"/>
</dbReference>
<keyword evidence="3 10" id="KW-0489">Methyltransferase</keyword>
<keyword evidence="2 10" id="KW-0963">Cytoplasm</keyword>
<accession>A0A285RFR3</accession>
<comment type="catalytic activity">
    <reaction evidence="10">
        <text>uridine(54) in tRNA + (6R)-5,10-methylene-5,6,7,8-tetrahydrofolate + NADPH + H(+) = 5-methyluridine(54) in tRNA + (6S)-5,6,7,8-tetrahydrofolate + NADP(+)</text>
        <dbReference type="Rhea" id="RHEA:62372"/>
        <dbReference type="Rhea" id="RHEA-COMP:10167"/>
        <dbReference type="Rhea" id="RHEA-COMP:10193"/>
        <dbReference type="ChEBI" id="CHEBI:15378"/>
        <dbReference type="ChEBI" id="CHEBI:15636"/>
        <dbReference type="ChEBI" id="CHEBI:57453"/>
        <dbReference type="ChEBI" id="CHEBI:57783"/>
        <dbReference type="ChEBI" id="CHEBI:58349"/>
        <dbReference type="ChEBI" id="CHEBI:65315"/>
        <dbReference type="ChEBI" id="CHEBI:74447"/>
        <dbReference type="EC" id="2.1.1.74"/>
    </reaction>
</comment>
<sequence>MFKSNVQNVTMRKHQHNDLERWYKKMTEQIVNVIGAGLAGSEAAWQIAKRGVRVRLYEMRPVKQTPAHHTDKFAELVCSNSLRANSLTNAVGVIKEEMRILDSVIIKAADNASVPAGGALAVDRHEFAGFVTETVKKHPLVEVINEEVTEIPEGVTVIATGPLTSPALAEKIKELTGQEYLYFYDAAAPIVEKDSINMDKVYLKSRYDKGEAAYLNCPMTKEEFDAFREALITAECAPLKEFEKEKYFEGCMPIEVMASRGEKTMLFGPMKPVGLEDPKTGKRPYAVVQLRQDDAAGTLYNIVGFQTHLKWGEQKRVLSMIPGLENVEIVRYGVMHRNTFINSPTVLNKTYQLRANTNIFFAGQMTGVEGYVESAGSGLIAGVNAARLALGQELIEFPVETALGSMVRYITEADPKNFQPMNVNFGIFPELGERIKSKQERAERHAERALTTIRNFMNNHTI</sequence>
<comment type="catalytic activity">
    <reaction evidence="10">
        <text>uridine(54) in tRNA + (6R)-5,10-methylene-5,6,7,8-tetrahydrofolate + NADH + H(+) = 5-methyluridine(54) in tRNA + (6S)-5,6,7,8-tetrahydrofolate + NAD(+)</text>
        <dbReference type="Rhea" id="RHEA:16873"/>
        <dbReference type="Rhea" id="RHEA-COMP:10167"/>
        <dbReference type="Rhea" id="RHEA-COMP:10193"/>
        <dbReference type="ChEBI" id="CHEBI:15378"/>
        <dbReference type="ChEBI" id="CHEBI:15636"/>
        <dbReference type="ChEBI" id="CHEBI:57453"/>
        <dbReference type="ChEBI" id="CHEBI:57540"/>
        <dbReference type="ChEBI" id="CHEBI:57945"/>
        <dbReference type="ChEBI" id="CHEBI:65315"/>
        <dbReference type="ChEBI" id="CHEBI:74447"/>
        <dbReference type="EC" id="2.1.1.74"/>
    </reaction>
</comment>
<evidence type="ECO:0000256" key="8">
    <source>
        <dbReference type="ARBA" id="ARBA00022857"/>
    </source>
</evidence>
<protein>
    <recommendedName>
        <fullName evidence="10">Methylenetetrahydrofolate--tRNA-(uracil-5-)-methyltransferase TrmFO</fullName>
        <ecNumber evidence="10">2.1.1.74</ecNumber>
    </recommendedName>
    <alternativeName>
        <fullName evidence="10">Folate-dependent tRNA (uracil-5-)-methyltransferase</fullName>
    </alternativeName>
    <alternativeName>
        <fullName evidence="10">Folate-dependent tRNA(M-5-U54)-methyltransferase</fullName>
    </alternativeName>
</protein>
<dbReference type="InterPro" id="IPR036188">
    <property type="entry name" value="FAD/NAD-bd_sf"/>
</dbReference>
<proteinExistence type="inferred from homology"/>
<dbReference type="EMBL" id="OBMQ01000001">
    <property type="protein sequence ID" value="SOB92946.1"/>
    <property type="molecule type" value="Genomic_DNA"/>
</dbReference>
<keyword evidence="4 10" id="KW-0285">Flavoprotein</keyword>
<dbReference type="InterPro" id="IPR002218">
    <property type="entry name" value="MnmG-rel"/>
</dbReference>
<dbReference type="GO" id="GO:0030488">
    <property type="term" value="P:tRNA methylation"/>
    <property type="evidence" value="ECO:0007669"/>
    <property type="project" value="TreeGrafter"/>
</dbReference>
<evidence type="ECO:0000256" key="5">
    <source>
        <dbReference type="ARBA" id="ARBA00022679"/>
    </source>
</evidence>
<gene>
    <name evidence="10" type="primary">trmFO</name>
    <name evidence="12" type="ORF">SAMN05880501_101574</name>
</gene>
<evidence type="ECO:0000256" key="4">
    <source>
        <dbReference type="ARBA" id="ARBA00022630"/>
    </source>
</evidence>
<dbReference type="NCBIfam" id="TIGR00137">
    <property type="entry name" value="gid_trmFO"/>
    <property type="match status" value="1"/>
</dbReference>
<dbReference type="InterPro" id="IPR020595">
    <property type="entry name" value="MnmG-rel_CS"/>
</dbReference>
<keyword evidence="5 10" id="KW-0808">Transferase</keyword>
<evidence type="ECO:0000256" key="9">
    <source>
        <dbReference type="ARBA" id="ARBA00023027"/>
    </source>
</evidence>
<comment type="function">
    <text evidence="10">Catalyzes the folate-dependent formation of 5-methyl-uridine at position 54 (M-5-U54) in all tRNAs.</text>
</comment>
<dbReference type="EC" id="2.1.1.74" evidence="10"/>
<dbReference type="FunFam" id="3.50.50.60:FF:000040">
    <property type="entry name" value="Methylenetetrahydrofolate--tRNA-(uracil-5-)-methyltransferase TrmFO"/>
    <property type="match status" value="1"/>
</dbReference>
<evidence type="ECO:0000313" key="12">
    <source>
        <dbReference type="EMBL" id="SOB92946.1"/>
    </source>
</evidence>
<dbReference type="Pfam" id="PF01134">
    <property type="entry name" value="GIDA"/>
    <property type="match status" value="1"/>
</dbReference>
<comment type="subcellular location">
    <subcellularLocation>
        <location evidence="10">Cytoplasm</location>
    </subcellularLocation>
</comment>
<keyword evidence="13" id="KW-1185">Reference proteome</keyword>
<dbReference type="PROSITE" id="PS01281">
    <property type="entry name" value="GIDA_2"/>
    <property type="match status" value="1"/>
</dbReference>
<comment type="cofactor">
    <cofactor evidence="1 10">
        <name>FAD</name>
        <dbReference type="ChEBI" id="CHEBI:57692"/>
    </cofactor>
</comment>
<evidence type="ECO:0000313" key="13">
    <source>
        <dbReference type="Proteomes" id="UP000219636"/>
    </source>
</evidence>
<keyword evidence="6 10" id="KW-0819">tRNA processing</keyword>
<evidence type="ECO:0000256" key="6">
    <source>
        <dbReference type="ARBA" id="ARBA00022694"/>
    </source>
</evidence>
<dbReference type="InterPro" id="IPR004417">
    <property type="entry name" value="TrmFO"/>
</dbReference>
<dbReference type="PANTHER" id="PTHR11806">
    <property type="entry name" value="GLUCOSE INHIBITED DIVISION PROTEIN A"/>
    <property type="match status" value="1"/>
</dbReference>
<dbReference type="GO" id="GO:0050660">
    <property type="term" value="F:flavin adenine dinucleotide binding"/>
    <property type="evidence" value="ECO:0007669"/>
    <property type="project" value="UniProtKB-UniRule"/>
</dbReference>
<dbReference type="GO" id="GO:0047151">
    <property type="term" value="F:tRNA (uracil(54)-C5)-methyltransferase activity, 5,10-methylenetetrahydrofolate-dependent"/>
    <property type="evidence" value="ECO:0007669"/>
    <property type="project" value="UniProtKB-UniRule"/>
</dbReference>
<evidence type="ECO:0000256" key="7">
    <source>
        <dbReference type="ARBA" id="ARBA00022827"/>
    </source>
</evidence>
<evidence type="ECO:0000256" key="1">
    <source>
        <dbReference type="ARBA" id="ARBA00001974"/>
    </source>
</evidence>
<dbReference type="FunFam" id="3.50.50.60:FF:000035">
    <property type="entry name" value="Methylenetetrahydrofolate--tRNA-(uracil-5-)-methyltransferase TrmFO"/>
    <property type="match status" value="1"/>
</dbReference>
<dbReference type="GO" id="GO:0002098">
    <property type="term" value="P:tRNA wobble uridine modification"/>
    <property type="evidence" value="ECO:0007669"/>
    <property type="project" value="TreeGrafter"/>
</dbReference>
<dbReference type="Proteomes" id="UP000219636">
    <property type="component" value="Unassembled WGS sequence"/>
</dbReference>
<feature type="binding site" evidence="10">
    <location>
        <begin position="35"/>
        <end position="40"/>
    </location>
    <ligand>
        <name>FAD</name>
        <dbReference type="ChEBI" id="CHEBI:57692"/>
    </ligand>
</feature>
<dbReference type="NCBIfam" id="NF003739">
    <property type="entry name" value="PRK05335.1"/>
    <property type="match status" value="1"/>
</dbReference>
<feature type="domain" description="MnmG N-terminal" evidence="11">
    <location>
        <begin position="31"/>
        <end position="392"/>
    </location>
</feature>
<keyword evidence="8 10" id="KW-0521">NADP</keyword>
<evidence type="ECO:0000256" key="3">
    <source>
        <dbReference type="ARBA" id="ARBA00022603"/>
    </source>
</evidence>
<name>A0A285RFR3_9BACL</name>
<keyword evidence="7 10" id="KW-0274">FAD</keyword>
<evidence type="ECO:0000256" key="2">
    <source>
        <dbReference type="ARBA" id="ARBA00022490"/>
    </source>
</evidence>
<comment type="similarity">
    <text evidence="10">Belongs to the MnmG family. TrmFO subfamily.</text>
</comment>
<dbReference type="SUPFAM" id="SSF51905">
    <property type="entry name" value="FAD/NAD(P)-binding domain"/>
    <property type="match status" value="1"/>
</dbReference>
<keyword evidence="9 10" id="KW-0520">NAD</keyword>
<dbReference type="AlphaFoldDB" id="A0A285RFR3"/>
<dbReference type="GO" id="GO:0005829">
    <property type="term" value="C:cytosol"/>
    <property type="evidence" value="ECO:0007669"/>
    <property type="project" value="TreeGrafter"/>
</dbReference>
<evidence type="ECO:0000256" key="10">
    <source>
        <dbReference type="HAMAP-Rule" id="MF_01037"/>
    </source>
</evidence>
<reference evidence="13" key="1">
    <citation type="submission" date="2017-08" db="EMBL/GenBank/DDBJ databases">
        <authorList>
            <person name="Varghese N."/>
            <person name="Submissions S."/>
        </authorList>
    </citation>
    <scope>NUCLEOTIDE SEQUENCE [LARGE SCALE GENOMIC DNA]</scope>
    <source>
        <strain evidence="13">JC22</strain>
    </source>
</reference>
<dbReference type="HAMAP" id="MF_01037">
    <property type="entry name" value="TrmFO"/>
    <property type="match status" value="1"/>
</dbReference>
<evidence type="ECO:0000259" key="11">
    <source>
        <dbReference type="Pfam" id="PF01134"/>
    </source>
</evidence>
<organism evidence="12 13">
    <name type="scientific">Ureibacillus xyleni</name>
    <dbReference type="NCBI Taxonomy" id="614648"/>
    <lineage>
        <taxon>Bacteria</taxon>
        <taxon>Bacillati</taxon>
        <taxon>Bacillota</taxon>
        <taxon>Bacilli</taxon>
        <taxon>Bacillales</taxon>
        <taxon>Caryophanaceae</taxon>
        <taxon>Ureibacillus</taxon>
    </lineage>
</organism>
<dbReference type="InterPro" id="IPR040131">
    <property type="entry name" value="MnmG_N"/>
</dbReference>